<organism evidence="1 2">
    <name type="scientific">[Candida] jaroonii</name>
    <dbReference type="NCBI Taxonomy" id="467808"/>
    <lineage>
        <taxon>Eukaryota</taxon>
        <taxon>Fungi</taxon>
        <taxon>Dikarya</taxon>
        <taxon>Ascomycota</taxon>
        <taxon>Saccharomycotina</taxon>
        <taxon>Pichiomycetes</taxon>
        <taxon>Debaryomycetaceae</taxon>
        <taxon>Yamadazyma</taxon>
    </lineage>
</organism>
<gene>
    <name evidence="1" type="ORF">CLIB1444_05S03862</name>
</gene>
<evidence type="ECO:0000313" key="2">
    <source>
        <dbReference type="Proteomes" id="UP001152531"/>
    </source>
</evidence>
<proteinExistence type="predicted"/>
<evidence type="ECO:0000313" key="1">
    <source>
        <dbReference type="EMBL" id="CAH6721113.1"/>
    </source>
</evidence>
<dbReference type="Proteomes" id="UP001152531">
    <property type="component" value="Unassembled WGS sequence"/>
</dbReference>
<dbReference type="EMBL" id="CALSDN010000005">
    <property type="protein sequence ID" value="CAH6721113.1"/>
    <property type="molecule type" value="Genomic_DNA"/>
</dbReference>
<protein>
    <submittedName>
        <fullName evidence="1">Uncharacterized protein</fullName>
    </submittedName>
</protein>
<reference evidence="1" key="1">
    <citation type="submission" date="2022-06" db="EMBL/GenBank/DDBJ databases">
        <authorList>
            <person name="Legras J.-L."/>
            <person name="Devillers H."/>
            <person name="Grondin C."/>
        </authorList>
    </citation>
    <scope>NUCLEOTIDE SEQUENCE</scope>
    <source>
        <strain evidence="1">CLIB 1444</strain>
    </source>
</reference>
<comment type="caution">
    <text evidence="1">The sequence shown here is derived from an EMBL/GenBank/DDBJ whole genome shotgun (WGS) entry which is preliminary data.</text>
</comment>
<keyword evidence="2" id="KW-1185">Reference proteome</keyword>
<accession>A0ACA9Y7Z5</accession>
<name>A0ACA9Y7Z5_9ASCO</name>
<sequence>MEGSKKTNHFTMKDFELLFDKNLNQYYYKFKNGLVSFDSPSEIKHNKPFIKKLFKRQHLNRSNSCQSQLSNSSQSSRGSQSSQNSDSSEISNFSLTNKVRSIKPHQYINDKKEDFDDEYLLNFNNFKNFAGTSLALDSEDDDSHSIVSFYHEDNESEDLYTFDKEKERIELRLQFLKELE</sequence>